<gene>
    <name evidence="1" type="ORF">QPK24_12195</name>
</gene>
<dbReference type="PROSITE" id="PS51257">
    <property type="entry name" value="PROKAR_LIPOPROTEIN"/>
    <property type="match status" value="1"/>
</dbReference>
<dbReference type="RefSeq" id="WP_285741365.1">
    <property type="nucleotide sequence ID" value="NZ_CP127162.1"/>
</dbReference>
<name>A0ABY8X1U8_9BACL</name>
<keyword evidence="2" id="KW-1185">Reference proteome</keyword>
<accession>A0ABY8X1U8</accession>
<evidence type="ECO:0008006" key="3">
    <source>
        <dbReference type="Google" id="ProtNLM"/>
    </source>
</evidence>
<evidence type="ECO:0000313" key="1">
    <source>
        <dbReference type="EMBL" id="WIV17215.1"/>
    </source>
</evidence>
<evidence type="ECO:0000313" key="2">
    <source>
        <dbReference type="Proteomes" id="UP001236415"/>
    </source>
</evidence>
<proteinExistence type="predicted"/>
<dbReference type="EMBL" id="CP127162">
    <property type="protein sequence ID" value="WIV17215.1"/>
    <property type="molecule type" value="Genomic_DNA"/>
</dbReference>
<reference evidence="1 2" key="1">
    <citation type="submission" date="2023-06" db="EMBL/GenBank/DDBJ databases">
        <title>Paenibacillus polygonum sp. nov., an endophytic bacterium, isolated from Polygonum lapathifolium L. in Nanji Wetland National Nature Reserve, South of Poyang Lake, Jiangxi Province, China.</title>
        <authorList>
            <person name="Yu Z."/>
        </authorList>
    </citation>
    <scope>NUCLEOTIDE SEQUENCE [LARGE SCALE GENOMIC DNA]</scope>
    <source>
        <strain evidence="1 2">C31</strain>
    </source>
</reference>
<sequence length="220" mass="24796">MNKLKRKAALVILTTVFVIGCSNTSTDALEQSRIQELRKDYPLSTGTVPYINMRDIPFKEILDVTDSVIVAEVISQFADVSVELPSEPGTPEGKLAEKDKSRGFESYKPIFIAYEVTVDEVIIGDEVKDTANIMYNSELSEMEPRLRPGMKIIAAVKKMAGPQQEEGSYSFTRYGTYYIVDDHYVLSAFDSDSEEISSFTNITNGRTVDYLKNKMKELWN</sequence>
<dbReference type="Proteomes" id="UP001236415">
    <property type="component" value="Chromosome"/>
</dbReference>
<organism evidence="1 2">
    <name type="scientific">Paenibacillus polygoni</name>
    <dbReference type="NCBI Taxonomy" id="3050112"/>
    <lineage>
        <taxon>Bacteria</taxon>
        <taxon>Bacillati</taxon>
        <taxon>Bacillota</taxon>
        <taxon>Bacilli</taxon>
        <taxon>Bacillales</taxon>
        <taxon>Paenibacillaceae</taxon>
        <taxon>Paenibacillus</taxon>
    </lineage>
</organism>
<protein>
    <recommendedName>
        <fullName evidence="3">Lipoprotein</fullName>
    </recommendedName>
</protein>